<evidence type="ECO:0000256" key="11">
    <source>
        <dbReference type="ARBA" id="ARBA00023136"/>
    </source>
</evidence>
<sequence length="178" mass="19363">MHRYSQITIAIHWLTVALVVVAWFTAVGGRHARTDPSYVHFTVGLAVLLLVIPRLLARRLGAAPRIEDPQNPWLDLAARAGHTLLYVLLIALPLSGWYAASRLGVPVSFLGVGLPSLTAAVQGAPGEIADLHETAGTLILWLAGLHALIALWHQFVLKDRTLERMNPMAPSDLSGNHR</sequence>
<protein>
    <submittedName>
        <fullName evidence="15">Cytochrome B561</fullName>
    </submittedName>
</protein>
<evidence type="ECO:0000256" key="6">
    <source>
        <dbReference type="ARBA" id="ARBA00022692"/>
    </source>
</evidence>
<name>A0A090DDA0_MESPL</name>
<evidence type="ECO:0000256" key="13">
    <source>
        <dbReference type="SAM" id="Phobius"/>
    </source>
</evidence>
<keyword evidence="11 13" id="KW-0472">Membrane</keyword>
<dbReference type="GO" id="GO:0022904">
    <property type="term" value="P:respiratory electron transport chain"/>
    <property type="evidence" value="ECO:0007669"/>
    <property type="project" value="InterPro"/>
</dbReference>
<proteinExistence type="inferred from homology"/>
<dbReference type="InterPro" id="IPR052168">
    <property type="entry name" value="Cytochrome_b561_oxidase"/>
</dbReference>
<keyword evidence="5" id="KW-0349">Heme</keyword>
<keyword evidence="10" id="KW-0408">Iron</keyword>
<evidence type="ECO:0000256" key="5">
    <source>
        <dbReference type="ARBA" id="ARBA00022617"/>
    </source>
</evidence>
<comment type="similarity">
    <text evidence="12">Belongs to the cytochrome b561 family.</text>
</comment>
<evidence type="ECO:0000256" key="7">
    <source>
        <dbReference type="ARBA" id="ARBA00022723"/>
    </source>
</evidence>
<dbReference type="GO" id="GO:0009055">
    <property type="term" value="F:electron transfer activity"/>
    <property type="evidence" value="ECO:0007669"/>
    <property type="project" value="InterPro"/>
</dbReference>
<accession>A0A090DDA0</accession>
<keyword evidence="8" id="KW-0249">Electron transport</keyword>
<dbReference type="EMBL" id="CCMZ01000006">
    <property type="protein sequence ID" value="CDX13495.1"/>
    <property type="molecule type" value="Genomic_DNA"/>
</dbReference>
<dbReference type="AlphaFoldDB" id="A0A090DDA0"/>
<gene>
    <name evidence="15" type="ORF">MPL3356_140228</name>
</gene>
<keyword evidence="9 13" id="KW-1133">Transmembrane helix</keyword>
<evidence type="ECO:0000256" key="1">
    <source>
        <dbReference type="ARBA" id="ARBA00001970"/>
    </source>
</evidence>
<evidence type="ECO:0000313" key="15">
    <source>
        <dbReference type="EMBL" id="CDX13495.1"/>
    </source>
</evidence>
<dbReference type="PANTHER" id="PTHR30529">
    <property type="entry name" value="CYTOCHROME B561"/>
    <property type="match status" value="1"/>
</dbReference>
<reference evidence="16" key="1">
    <citation type="submission" date="2014-08" db="EMBL/GenBank/DDBJ databases">
        <authorList>
            <person name="Moulin L."/>
        </authorList>
    </citation>
    <scope>NUCLEOTIDE SEQUENCE [LARGE SCALE GENOMIC DNA]</scope>
</reference>
<evidence type="ECO:0000256" key="4">
    <source>
        <dbReference type="ARBA" id="ARBA00022475"/>
    </source>
</evidence>
<evidence type="ECO:0000256" key="8">
    <source>
        <dbReference type="ARBA" id="ARBA00022982"/>
    </source>
</evidence>
<feature type="domain" description="Cytochrome b561 bacterial/Ni-hydrogenase" evidence="14">
    <location>
        <begin position="3"/>
        <end position="165"/>
    </location>
</feature>
<organism evidence="15 16">
    <name type="scientific">Mesorhizobium plurifarium</name>
    <dbReference type="NCBI Taxonomy" id="69974"/>
    <lineage>
        <taxon>Bacteria</taxon>
        <taxon>Pseudomonadati</taxon>
        <taxon>Pseudomonadota</taxon>
        <taxon>Alphaproteobacteria</taxon>
        <taxon>Hyphomicrobiales</taxon>
        <taxon>Phyllobacteriaceae</taxon>
        <taxon>Mesorhizobium</taxon>
    </lineage>
</organism>
<dbReference type="GO" id="GO:0005886">
    <property type="term" value="C:plasma membrane"/>
    <property type="evidence" value="ECO:0007669"/>
    <property type="project" value="UniProtKB-SubCell"/>
</dbReference>
<dbReference type="Pfam" id="PF01292">
    <property type="entry name" value="Ni_hydr_CYTB"/>
    <property type="match status" value="1"/>
</dbReference>
<feature type="transmembrane region" description="Helical" evidence="13">
    <location>
        <begin position="138"/>
        <end position="157"/>
    </location>
</feature>
<feature type="transmembrane region" description="Helical" evidence="13">
    <location>
        <begin position="76"/>
        <end position="100"/>
    </location>
</feature>
<feature type="transmembrane region" description="Helical" evidence="13">
    <location>
        <begin position="7"/>
        <end position="26"/>
    </location>
</feature>
<comment type="subcellular location">
    <subcellularLocation>
        <location evidence="2">Cell membrane</location>
        <topology evidence="2">Multi-pass membrane protein</topology>
    </subcellularLocation>
</comment>
<feature type="transmembrane region" description="Helical" evidence="13">
    <location>
        <begin position="38"/>
        <end position="56"/>
    </location>
</feature>
<evidence type="ECO:0000313" key="16">
    <source>
        <dbReference type="Proteomes" id="UP000045285"/>
    </source>
</evidence>
<evidence type="ECO:0000256" key="10">
    <source>
        <dbReference type="ARBA" id="ARBA00023004"/>
    </source>
</evidence>
<comment type="cofactor">
    <cofactor evidence="1">
        <name>heme b</name>
        <dbReference type="ChEBI" id="CHEBI:60344"/>
    </cofactor>
</comment>
<keyword evidence="4" id="KW-1003">Cell membrane</keyword>
<evidence type="ECO:0000256" key="3">
    <source>
        <dbReference type="ARBA" id="ARBA00022448"/>
    </source>
</evidence>
<dbReference type="Proteomes" id="UP000045285">
    <property type="component" value="Unassembled WGS sequence"/>
</dbReference>
<keyword evidence="3" id="KW-0813">Transport</keyword>
<dbReference type="SUPFAM" id="SSF81342">
    <property type="entry name" value="Transmembrane di-heme cytochromes"/>
    <property type="match status" value="1"/>
</dbReference>
<keyword evidence="6 13" id="KW-0812">Transmembrane</keyword>
<evidence type="ECO:0000259" key="14">
    <source>
        <dbReference type="Pfam" id="PF01292"/>
    </source>
</evidence>
<keyword evidence="7" id="KW-0479">Metal-binding</keyword>
<evidence type="ECO:0000256" key="9">
    <source>
        <dbReference type="ARBA" id="ARBA00022989"/>
    </source>
</evidence>
<dbReference type="GO" id="GO:0046872">
    <property type="term" value="F:metal ion binding"/>
    <property type="evidence" value="ECO:0007669"/>
    <property type="project" value="UniProtKB-KW"/>
</dbReference>
<keyword evidence="16" id="KW-1185">Reference proteome</keyword>
<dbReference type="InterPro" id="IPR011577">
    <property type="entry name" value="Cyt_b561_bac/Ni-Hgenase"/>
</dbReference>
<evidence type="ECO:0000256" key="12">
    <source>
        <dbReference type="ARBA" id="ARBA00037975"/>
    </source>
</evidence>
<dbReference type="GO" id="GO:0020037">
    <property type="term" value="F:heme binding"/>
    <property type="evidence" value="ECO:0007669"/>
    <property type="project" value="TreeGrafter"/>
</dbReference>
<dbReference type="PANTHER" id="PTHR30529:SF3">
    <property type="entry name" value="CYTOCHROME B561 HOMOLOG 1"/>
    <property type="match status" value="1"/>
</dbReference>
<evidence type="ECO:0000256" key="2">
    <source>
        <dbReference type="ARBA" id="ARBA00004651"/>
    </source>
</evidence>
<dbReference type="InterPro" id="IPR016174">
    <property type="entry name" value="Di-haem_cyt_TM"/>
</dbReference>